<evidence type="ECO:0000313" key="1">
    <source>
        <dbReference type="EMBL" id="MBD8503254.1"/>
    </source>
</evidence>
<proteinExistence type="predicted"/>
<reference evidence="2" key="1">
    <citation type="submission" date="2023-07" db="EMBL/GenBank/DDBJ databases">
        <title>Thauera sp. CAU 1555 isolated from sand of Yaerae Beach.</title>
        <authorList>
            <person name="Kim W."/>
        </authorList>
    </citation>
    <scope>NUCLEOTIDE SEQUENCE [LARGE SCALE GENOMIC DNA]</scope>
    <source>
        <strain evidence="2">CAU 1555</strain>
    </source>
</reference>
<dbReference type="RefSeq" id="WP_187718106.1">
    <property type="nucleotide sequence ID" value="NZ_JACTAH010000002.1"/>
</dbReference>
<evidence type="ECO:0000313" key="2">
    <source>
        <dbReference type="Proteomes" id="UP000603602"/>
    </source>
</evidence>
<dbReference type="Proteomes" id="UP000603602">
    <property type="component" value="Unassembled WGS sequence"/>
</dbReference>
<sequence>MEPQARRIIEILESEVLAICDDEGVECGDFDALLERLEGHEATTRHLSAPVVEALRSLLSLRRDLLAIHIRGRR</sequence>
<keyword evidence="2" id="KW-1185">Reference proteome</keyword>
<accession>A0ABR9BBC8</accession>
<organism evidence="1 2">
    <name type="scientific">Thauera sedimentorum</name>
    <dbReference type="NCBI Taxonomy" id="2767595"/>
    <lineage>
        <taxon>Bacteria</taxon>
        <taxon>Pseudomonadati</taxon>
        <taxon>Pseudomonadota</taxon>
        <taxon>Betaproteobacteria</taxon>
        <taxon>Rhodocyclales</taxon>
        <taxon>Zoogloeaceae</taxon>
        <taxon>Thauera</taxon>
    </lineage>
</organism>
<dbReference type="EMBL" id="JACYTO010000002">
    <property type="protein sequence ID" value="MBD8503254.1"/>
    <property type="molecule type" value="Genomic_DNA"/>
</dbReference>
<protein>
    <submittedName>
        <fullName evidence="1">Uncharacterized protein</fullName>
    </submittedName>
</protein>
<comment type="caution">
    <text evidence="1">The sequence shown here is derived from an EMBL/GenBank/DDBJ whole genome shotgun (WGS) entry which is preliminary data.</text>
</comment>
<name>A0ABR9BBC8_9RHOO</name>
<gene>
    <name evidence="1" type="ORF">IFO67_10215</name>
</gene>